<evidence type="ECO:0000313" key="10">
    <source>
        <dbReference type="EMBL" id="AUD77811.1"/>
    </source>
</evidence>
<dbReference type="PANTHER" id="PTHR31689:SF0">
    <property type="entry name" value="DIAMINOPIMELATE EPIMERASE"/>
    <property type="match status" value="1"/>
</dbReference>
<dbReference type="InterPro" id="IPR018510">
    <property type="entry name" value="DAP_epimerase_AS"/>
</dbReference>
<evidence type="ECO:0000256" key="8">
    <source>
        <dbReference type="ARBA" id="ARBA00051712"/>
    </source>
</evidence>
<evidence type="ECO:0000256" key="2">
    <source>
        <dbReference type="ARBA" id="ARBA00010219"/>
    </source>
</evidence>
<dbReference type="PROSITE" id="PS01326">
    <property type="entry name" value="DAP_EPIMERASE"/>
    <property type="match status" value="1"/>
</dbReference>
<protein>
    <recommendedName>
        <fullName evidence="3 9">Diaminopimelate epimerase</fullName>
        <shortName evidence="9">DAP epimerase</shortName>
        <ecNumber evidence="3 9">5.1.1.7</ecNumber>
    </recommendedName>
    <alternativeName>
        <fullName evidence="9">PLP-independent amino acid racemase</fullName>
    </alternativeName>
</protein>
<keyword evidence="5 9" id="KW-0028">Amino-acid biosynthesis</keyword>
<comment type="similarity">
    <text evidence="2 9">Belongs to the diaminopimelate epimerase family.</text>
</comment>
<evidence type="ECO:0000256" key="3">
    <source>
        <dbReference type="ARBA" id="ARBA00013080"/>
    </source>
</evidence>
<evidence type="ECO:0000256" key="4">
    <source>
        <dbReference type="ARBA" id="ARBA00022490"/>
    </source>
</evidence>
<feature type="site" description="Important for dimerization" evidence="9">
    <location>
        <position position="270"/>
    </location>
</feature>
<dbReference type="FunFam" id="3.10.310.10:FF:000004">
    <property type="entry name" value="Diaminopimelate epimerase"/>
    <property type="match status" value="1"/>
</dbReference>
<name>A0A2K9ARN1_9GAMM</name>
<evidence type="ECO:0000256" key="5">
    <source>
        <dbReference type="ARBA" id="ARBA00022605"/>
    </source>
</evidence>
<dbReference type="OrthoDB" id="9805408at2"/>
<keyword evidence="11" id="KW-1185">Reference proteome</keyword>
<dbReference type="GO" id="GO:0008837">
    <property type="term" value="F:diaminopimelate epimerase activity"/>
    <property type="evidence" value="ECO:0007669"/>
    <property type="project" value="UniProtKB-UniRule"/>
</dbReference>
<feature type="binding site" evidence="9">
    <location>
        <position position="192"/>
    </location>
    <ligand>
        <name>substrate</name>
    </ligand>
</feature>
<dbReference type="UniPathway" id="UPA00034">
    <property type="reaction ID" value="UER00025"/>
</dbReference>
<keyword evidence="7 9" id="KW-0413">Isomerase</keyword>
<feature type="site" description="Could be important to modulate the pK values of the two catalytic cysteine residues" evidence="9">
    <location>
        <position position="210"/>
    </location>
</feature>
<dbReference type="GO" id="GO:0009089">
    <property type="term" value="P:lysine biosynthetic process via diaminopimelate"/>
    <property type="evidence" value="ECO:0007669"/>
    <property type="project" value="UniProtKB-UniRule"/>
</dbReference>
<dbReference type="Gene3D" id="3.10.310.10">
    <property type="entry name" value="Diaminopimelate Epimerase, Chain A, domain 1"/>
    <property type="match status" value="2"/>
</dbReference>
<dbReference type="RefSeq" id="WP_106645733.1">
    <property type="nucleotide sequence ID" value="NZ_BMGO01000001.1"/>
</dbReference>
<feature type="binding site" evidence="9">
    <location>
        <begin position="210"/>
        <end position="211"/>
    </location>
    <ligand>
        <name>substrate</name>
    </ligand>
</feature>
<accession>A0A2K9ARN1</accession>
<dbReference type="HAMAP" id="MF_00197">
    <property type="entry name" value="DAP_epimerase"/>
    <property type="match status" value="1"/>
</dbReference>
<dbReference type="InterPro" id="IPR001653">
    <property type="entry name" value="DAP_epimerase_DapF"/>
</dbReference>
<keyword evidence="4 9" id="KW-0963">Cytoplasm</keyword>
<comment type="subcellular location">
    <subcellularLocation>
        <location evidence="9">Cytoplasm</location>
    </subcellularLocation>
</comment>
<dbReference type="Pfam" id="PF01678">
    <property type="entry name" value="DAP_epimerase"/>
    <property type="match status" value="2"/>
</dbReference>
<proteinExistence type="inferred from homology"/>
<feature type="binding site" evidence="9">
    <location>
        <position position="46"/>
    </location>
    <ligand>
        <name>substrate</name>
    </ligand>
</feature>
<dbReference type="KEGG" id="kpd:CW740_00595"/>
<feature type="binding site" evidence="9">
    <location>
        <position position="66"/>
    </location>
    <ligand>
        <name>substrate</name>
    </ligand>
</feature>
<dbReference type="GO" id="GO:0005829">
    <property type="term" value="C:cytosol"/>
    <property type="evidence" value="ECO:0007669"/>
    <property type="project" value="TreeGrafter"/>
</dbReference>
<feature type="binding site" evidence="9">
    <location>
        <position position="159"/>
    </location>
    <ligand>
        <name>substrate</name>
    </ligand>
</feature>
<comment type="function">
    <text evidence="9">Catalyzes the stereoinversion of LL-2,6-diaminopimelate (L,L-DAP) to meso-diaminopimelate (meso-DAP), a precursor of L-lysine and an essential component of the bacterial peptidoglycan.</text>
</comment>
<dbReference type="NCBIfam" id="TIGR00652">
    <property type="entry name" value="DapF"/>
    <property type="match status" value="1"/>
</dbReference>
<evidence type="ECO:0000256" key="9">
    <source>
        <dbReference type="HAMAP-Rule" id="MF_00197"/>
    </source>
</evidence>
<feature type="binding site" evidence="9">
    <location>
        <begin position="220"/>
        <end position="221"/>
    </location>
    <ligand>
        <name>substrate</name>
    </ligand>
</feature>
<dbReference type="Proteomes" id="UP000232693">
    <property type="component" value="Chromosome"/>
</dbReference>
<sequence length="276" mass="29783">MIMPFSKMQGLGNDFVVVDAISQPVYLNQGQIANLAHRNFGIGFDQLLIVEAPQHPESDFHFRIFNADGSEAGHCGNGARAVAKYVRQKGLTWKKQLKLSTNTATMQATLEDNGLITIDMGKPRLEPAQIPLRFAEKQILYSIDAGGISYKVGAVSMGNPHCVLKVDSVEKAPVQAVGPLLSQHSYFPAQANVGFMEVIDRQNIKLRVYERGVGETLACGTGACAAVVASRLQGLTDEKVKVTLPGGSLWITWQGEGSTVLMSGPAKVVFEGQVEI</sequence>
<evidence type="ECO:0000313" key="11">
    <source>
        <dbReference type="Proteomes" id="UP000232693"/>
    </source>
</evidence>
<comment type="pathway">
    <text evidence="1 9">Amino-acid biosynthesis; L-lysine biosynthesis via DAP pathway; DL-2,6-diaminopimelate from LL-2,6-diaminopimelate: step 1/1.</text>
</comment>
<feature type="binding site" evidence="9">
    <location>
        <begin position="76"/>
        <end position="77"/>
    </location>
    <ligand>
        <name>substrate</name>
    </ligand>
</feature>
<comment type="subunit">
    <text evidence="9">Homodimer.</text>
</comment>
<evidence type="ECO:0000256" key="6">
    <source>
        <dbReference type="ARBA" id="ARBA00023154"/>
    </source>
</evidence>
<feature type="active site" description="Proton donor" evidence="9">
    <location>
        <position position="75"/>
    </location>
</feature>
<dbReference type="AlphaFoldDB" id="A0A2K9ARN1"/>
<feature type="active site" description="Proton acceptor" evidence="9">
    <location>
        <position position="219"/>
    </location>
</feature>
<comment type="catalytic activity">
    <reaction evidence="8 9">
        <text>(2S,6S)-2,6-diaminopimelate = meso-2,6-diaminopimelate</text>
        <dbReference type="Rhea" id="RHEA:15393"/>
        <dbReference type="ChEBI" id="CHEBI:57609"/>
        <dbReference type="ChEBI" id="CHEBI:57791"/>
        <dbReference type="EC" id="5.1.1.7"/>
    </reaction>
</comment>
<dbReference type="EMBL" id="CP025120">
    <property type="protein sequence ID" value="AUD77811.1"/>
    <property type="molecule type" value="Genomic_DNA"/>
</dbReference>
<organism evidence="10 11">
    <name type="scientific">Kangiella profundi</name>
    <dbReference type="NCBI Taxonomy" id="1561924"/>
    <lineage>
        <taxon>Bacteria</taxon>
        <taxon>Pseudomonadati</taxon>
        <taxon>Pseudomonadota</taxon>
        <taxon>Gammaproteobacteria</taxon>
        <taxon>Kangiellales</taxon>
        <taxon>Kangiellaceae</taxon>
        <taxon>Kangiella</taxon>
    </lineage>
</organism>
<dbReference type="EC" id="5.1.1.7" evidence="3 9"/>
<evidence type="ECO:0000256" key="7">
    <source>
        <dbReference type="ARBA" id="ARBA00023235"/>
    </source>
</evidence>
<reference evidence="10 11" key="1">
    <citation type="submission" date="2017-12" db="EMBL/GenBank/DDBJ databases">
        <title>Kangiella profundi FT102 completed genome.</title>
        <authorList>
            <person name="Xu J."/>
            <person name="Wang J."/>
            <person name="Lu Y."/>
        </authorList>
    </citation>
    <scope>NUCLEOTIDE SEQUENCE [LARGE SCALE GENOMIC DNA]</scope>
    <source>
        <strain evidence="10 11">FT102</strain>
    </source>
</reference>
<gene>
    <name evidence="9" type="primary">dapF</name>
    <name evidence="10" type="ORF">CW740_00595</name>
</gene>
<evidence type="ECO:0000256" key="1">
    <source>
        <dbReference type="ARBA" id="ARBA00005196"/>
    </source>
</evidence>
<feature type="binding site" evidence="9">
    <location>
        <position position="13"/>
    </location>
    <ligand>
        <name>substrate</name>
    </ligand>
</feature>
<keyword evidence="6 9" id="KW-0457">Lysine biosynthesis</keyword>
<dbReference type="SUPFAM" id="SSF54506">
    <property type="entry name" value="Diaminopimelate epimerase-like"/>
    <property type="match status" value="2"/>
</dbReference>
<feature type="site" description="Could be important to modulate the pK values of the two catalytic cysteine residues" evidence="9">
    <location>
        <position position="161"/>
    </location>
</feature>
<dbReference type="FunFam" id="3.10.310.10:FF:000001">
    <property type="entry name" value="Diaminopimelate epimerase"/>
    <property type="match status" value="1"/>
</dbReference>
<dbReference type="PANTHER" id="PTHR31689">
    <property type="entry name" value="DIAMINOPIMELATE EPIMERASE, CHLOROPLASTIC"/>
    <property type="match status" value="1"/>
</dbReference>